<keyword evidence="1" id="KW-0472">Membrane</keyword>
<keyword evidence="3" id="KW-1185">Reference proteome</keyword>
<dbReference type="STRING" id="1867952.MTBPR1_10253"/>
<keyword evidence="1" id="KW-1133">Transmembrane helix</keyword>
<organism evidence="2 3">
    <name type="scientific">Candidatus Terasakiella magnetica</name>
    <dbReference type="NCBI Taxonomy" id="1867952"/>
    <lineage>
        <taxon>Bacteria</taxon>
        <taxon>Pseudomonadati</taxon>
        <taxon>Pseudomonadota</taxon>
        <taxon>Alphaproteobacteria</taxon>
        <taxon>Rhodospirillales</taxon>
        <taxon>Terasakiellaceae</taxon>
        <taxon>Terasakiella</taxon>
    </lineage>
</organism>
<evidence type="ECO:0000313" key="2">
    <source>
        <dbReference type="EMBL" id="SCA55006.1"/>
    </source>
</evidence>
<gene>
    <name evidence="2" type="ORF">MTBPR1_10253</name>
</gene>
<dbReference type="Proteomes" id="UP000231658">
    <property type="component" value="Unassembled WGS sequence"/>
</dbReference>
<dbReference type="AlphaFoldDB" id="A0A1C3RCJ9"/>
<name>A0A1C3RCJ9_9PROT</name>
<proteinExistence type="predicted"/>
<dbReference type="EMBL" id="FLYE01000001">
    <property type="protein sequence ID" value="SCA55006.1"/>
    <property type="molecule type" value="Genomic_DNA"/>
</dbReference>
<sequence length="77" mass="8944">MNFGQTEAILLVAFIILWWLFYFGVKMRADQKYMSSDHNEDMRPCLGCMITQSAMMAAATLVICYGAFLMEWVSFKR</sequence>
<feature type="transmembrane region" description="Helical" evidence="1">
    <location>
        <begin position="6"/>
        <end position="25"/>
    </location>
</feature>
<protein>
    <submittedName>
        <fullName evidence="2">Uncharacterized protein</fullName>
    </submittedName>
</protein>
<feature type="transmembrane region" description="Helical" evidence="1">
    <location>
        <begin position="46"/>
        <end position="68"/>
    </location>
</feature>
<evidence type="ECO:0000313" key="3">
    <source>
        <dbReference type="Proteomes" id="UP000231658"/>
    </source>
</evidence>
<keyword evidence="1" id="KW-0812">Transmembrane</keyword>
<dbReference type="OrthoDB" id="8452067at2"/>
<evidence type="ECO:0000256" key="1">
    <source>
        <dbReference type="SAM" id="Phobius"/>
    </source>
</evidence>
<dbReference type="RefSeq" id="WP_069185729.1">
    <property type="nucleotide sequence ID" value="NZ_FLYE01000001.1"/>
</dbReference>
<accession>A0A1C3RCJ9</accession>
<reference evidence="2 3" key="1">
    <citation type="submission" date="2016-07" db="EMBL/GenBank/DDBJ databases">
        <authorList>
            <person name="Lefevre C.T."/>
        </authorList>
    </citation>
    <scope>NUCLEOTIDE SEQUENCE [LARGE SCALE GENOMIC DNA]</scope>
    <source>
        <strain evidence="2">PR1</strain>
    </source>
</reference>